<evidence type="ECO:0000313" key="2">
    <source>
        <dbReference type="Proteomes" id="UP000429484"/>
    </source>
</evidence>
<proteinExistence type="predicted"/>
<comment type="caution">
    <text evidence="1">The sequence shown here is derived from an EMBL/GenBank/DDBJ whole genome shotgun (WGS) entry which is preliminary data.</text>
</comment>
<dbReference type="EMBL" id="WISR01000159">
    <property type="protein sequence ID" value="MQW34824.1"/>
    <property type="molecule type" value="Genomic_DNA"/>
</dbReference>
<reference evidence="1 2" key="1">
    <citation type="journal article" date="2013" name="Genome Biol.">
        <title>Comparative genomics of the core and accessory genomes of 48 Sinorhizobium strains comprising five genospecies.</title>
        <authorList>
            <person name="Sugawara M."/>
            <person name="Epstein B."/>
            <person name="Badgley B.D."/>
            <person name="Unno T."/>
            <person name="Xu L."/>
            <person name="Reese J."/>
            <person name="Gyaneshwar P."/>
            <person name="Denny R."/>
            <person name="Mudge J."/>
            <person name="Bharti A.K."/>
            <person name="Farmer A.D."/>
            <person name="May G.D."/>
            <person name="Woodward J.E."/>
            <person name="Medigue C."/>
            <person name="Vallenet D."/>
            <person name="Lajus A."/>
            <person name="Rouy Z."/>
            <person name="Martinez-Vaz B."/>
            <person name="Tiffin P."/>
            <person name="Young N.D."/>
            <person name="Sadowsky M.J."/>
        </authorList>
    </citation>
    <scope>NUCLEOTIDE SEQUENCE [LARGE SCALE GENOMIC DNA]</scope>
    <source>
        <strain evidence="1 2">N6B1</strain>
    </source>
</reference>
<name>A0A222H6J6_RHIML</name>
<dbReference type="AlphaFoldDB" id="A0A222H6J6"/>
<dbReference type="RefSeq" id="WP_003534912.1">
    <property type="nucleotide sequence ID" value="NZ_BJNJ01000078.1"/>
</dbReference>
<protein>
    <recommendedName>
        <fullName evidence="3">DUF4440 domain-containing protein</fullName>
    </recommendedName>
</protein>
<gene>
    <name evidence="1" type="ORF">GHK53_18980</name>
</gene>
<evidence type="ECO:0008006" key="3">
    <source>
        <dbReference type="Google" id="ProtNLM"/>
    </source>
</evidence>
<dbReference type="InterPro" id="IPR032710">
    <property type="entry name" value="NTF2-like_dom_sf"/>
</dbReference>
<organism evidence="1 2">
    <name type="scientific">Rhizobium meliloti</name>
    <name type="common">Ensifer meliloti</name>
    <name type="synonym">Sinorhizobium meliloti</name>
    <dbReference type="NCBI Taxonomy" id="382"/>
    <lineage>
        <taxon>Bacteria</taxon>
        <taxon>Pseudomonadati</taxon>
        <taxon>Pseudomonadota</taxon>
        <taxon>Alphaproteobacteria</taxon>
        <taxon>Hyphomicrobiales</taxon>
        <taxon>Rhizobiaceae</taxon>
        <taxon>Sinorhizobium/Ensifer group</taxon>
        <taxon>Sinorhizobium</taxon>
    </lineage>
</organism>
<accession>A0A222H6J6</accession>
<evidence type="ECO:0000313" key="1">
    <source>
        <dbReference type="EMBL" id="MQW34824.1"/>
    </source>
</evidence>
<dbReference type="SUPFAM" id="SSF54427">
    <property type="entry name" value="NTF2-like"/>
    <property type="match status" value="1"/>
</dbReference>
<dbReference type="Proteomes" id="UP000429484">
    <property type="component" value="Unassembled WGS sequence"/>
</dbReference>
<sequence>MDDNDAWRNERRLWLEGSDPYRELLDEDCIMAFPAPVGLLRGRSVIIRSLQGIPRWEHLTISEKVMSRIGENFIVLGYLAEARRAEGGPYAACCTSTYHGVGADWKLIQHQHTPVD</sequence>
<dbReference type="OMA" id="NGWKMMF"/>
<dbReference type="GeneID" id="89576466"/>
<dbReference type="KEGG" id="smer:DU99_11890"/>